<dbReference type="InterPro" id="IPR013535">
    <property type="entry name" value="PUL_dom"/>
</dbReference>
<dbReference type="STRING" id="3641.A0A061GKD8"/>
<reference evidence="2 3" key="1">
    <citation type="journal article" date="2013" name="Genome Biol.">
        <title>The genome sequence of the most widely cultivated cacao type and its use to identify candidate genes regulating pod color.</title>
        <authorList>
            <person name="Motamayor J.C."/>
            <person name="Mockaitis K."/>
            <person name="Schmutz J."/>
            <person name="Haiminen N."/>
            <person name="Iii D.L."/>
            <person name="Cornejo O."/>
            <person name="Findley S.D."/>
            <person name="Zheng P."/>
            <person name="Utro F."/>
            <person name="Royaert S."/>
            <person name="Saski C."/>
            <person name="Jenkins J."/>
            <person name="Podicheti R."/>
            <person name="Zhao M."/>
            <person name="Scheffler B.E."/>
            <person name="Stack J.C."/>
            <person name="Feltus F.A."/>
            <person name="Mustiga G.M."/>
            <person name="Amores F."/>
            <person name="Phillips W."/>
            <person name="Marelli J.P."/>
            <person name="May G.D."/>
            <person name="Shapiro H."/>
            <person name="Ma J."/>
            <person name="Bustamante C.D."/>
            <person name="Schnell R.J."/>
            <person name="Main D."/>
            <person name="Gilbert D."/>
            <person name="Parida L."/>
            <person name="Kuhn D.N."/>
        </authorList>
    </citation>
    <scope>NUCLEOTIDE SEQUENCE [LARGE SCALE GENOMIC DNA]</scope>
    <source>
        <strain evidence="3">cv. Matina 1-6</strain>
    </source>
</reference>
<feature type="domain" description="PUL" evidence="1">
    <location>
        <begin position="1"/>
        <end position="121"/>
    </location>
</feature>
<evidence type="ECO:0000313" key="3">
    <source>
        <dbReference type="Proteomes" id="UP000026915"/>
    </source>
</evidence>
<proteinExistence type="predicted"/>
<dbReference type="HOGENOM" id="CLU_1996734_0_0_1"/>
<dbReference type="Gramene" id="EOY30001">
    <property type="protein sequence ID" value="EOY30001"/>
    <property type="gene ID" value="TCM_037358"/>
</dbReference>
<dbReference type="EMBL" id="CM001887">
    <property type="protein sequence ID" value="EOY30001.1"/>
    <property type="molecule type" value="Genomic_DNA"/>
</dbReference>
<accession>A0A061GKD8</accession>
<sequence length="125" mass="13922">MAGYKRIAVRFLMHFRLVMHLQNKNLQLAYSTLILNYAVLLAEKKDEKGQSHVLSAALAIAEQENLEVDSRFRALVAIGSLMLEGLVIKIAMDLEVENIAKVTKASKEAKVAEIGADIELTTKQR</sequence>
<evidence type="ECO:0000313" key="2">
    <source>
        <dbReference type="EMBL" id="EOY30001.1"/>
    </source>
</evidence>
<keyword evidence="3" id="KW-1185">Reference proteome</keyword>
<name>A0A061GKD8_THECC</name>
<dbReference type="eggNOG" id="KOG0301">
    <property type="taxonomic scope" value="Eukaryota"/>
</dbReference>
<gene>
    <name evidence="2" type="ORF">TCM_037358</name>
</gene>
<protein>
    <submittedName>
        <fullName evidence="2">Transducin family protein / WD-40 repeat family protein</fullName>
    </submittedName>
</protein>
<dbReference type="AlphaFoldDB" id="A0A061GKD8"/>
<organism evidence="2 3">
    <name type="scientific">Theobroma cacao</name>
    <name type="common">Cacao</name>
    <name type="synonym">Cocoa</name>
    <dbReference type="NCBI Taxonomy" id="3641"/>
    <lineage>
        <taxon>Eukaryota</taxon>
        <taxon>Viridiplantae</taxon>
        <taxon>Streptophyta</taxon>
        <taxon>Embryophyta</taxon>
        <taxon>Tracheophyta</taxon>
        <taxon>Spermatophyta</taxon>
        <taxon>Magnoliopsida</taxon>
        <taxon>eudicotyledons</taxon>
        <taxon>Gunneridae</taxon>
        <taxon>Pentapetalae</taxon>
        <taxon>rosids</taxon>
        <taxon>malvids</taxon>
        <taxon>Malvales</taxon>
        <taxon>Malvaceae</taxon>
        <taxon>Byttnerioideae</taxon>
        <taxon>Theobroma</taxon>
    </lineage>
</organism>
<dbReference type="Proteomes" id="UP000026915">
    <property type="component" value="Chromosome 9"/>
</dbReference>
<dbReference type="InParanoid" id="A0A061GKD8"/>
<dbReference type="Gene3D" id="1.25.10.10">
    <property type="entry name" value="Leucine-rich Repeat Variant"/>
    <property type="match status" value="1"/>
</dbReference>
<dbReference type="OMA" id="FVCILDA"/>
<evidence type="ECO:0000259" key="1">
    <source>
        <dbReference type="PROSITE" id="PS51396"/>
    </source>
</evidence>
<dbReference type="InterPro" id="IPR011989">
    <property type="entry name" value="ARM-like"/>
</dbReference>
<dbReference type="Pfam" id="PF08324">
    <property type="entry name" value="PUL"/>
    <property type="match status" value="1"/>
</dbReference>
<dbReference type="PROSITE" id="PS51396">
    <property type="entry name" value="PUL"/>
    <property type="match status" value="1"/>
</dbReference>